<evidence type="ECO:0000256" key="1">
    <source>
        <dbReference type="ARBA" id="ARBA00006068"/>
    </source>
</evidence>
<evidence type="ECO:0000259" key="3">
    <source>
        <dbReference type="Pfam" id="PF03816"/>
    </source>
</evidence>
<reference evidence="4" key="1">
    <citation type="journal article" date="2021" name="PeerJ">
        <title>Extensive microbial diversity within the chicken gut microbiome revealed by metagenomics and culture.</title>
        <authorList>
            <person name="Gilroy R."/>
            <person name="Ravi A."/>
            <person name="Getino M."/>
            <person name="Pursley I."/>
            <person name="Horton D.L."/>
            <person name="Alikhan N.F."/>
            <person name="Baker D."/>
            <person name="Gharbi K."/>
            <person name="Hall N."/>
            <person name="Watson M."/>
            <person name="Adriaenssens E.M."/>
            <person name="Foster-Nyarko E."/>
            <person name="Jarju S."/>
            <person name="Secka A."/>
            <person name="Antonio M."/>
            <person name="Oren A."/>
            <person name="Chaudhuri R.R."/>
            <person name="La Ragione R."/>
            <person name="Hildebrand F."/>
            <person name="Pallen M.J."/>
        </authorList>
    </citation>
    <scope>NUCLEOTIDE SEQUENCE</scope>
    <source>
        <strain evidence="4">ChiSxjej3B15-24422</strain>
    </source>
</reference>
<accession>A0A9D2C8H1</accession>
<reference evidence="4" key="2">
    <citation type="submission" date="2021-04" db="EMBL/GenBank/DDBJ databases">
        <authorList>
            <person name="Gilroy R."/>
        </authorList>
    </citation>
    <scope>NUCLEOTIDE SEQUENCE</scope>
    <source>
        <strain evidence="4">ChiSxjej3B15-24422</strain>
    </source>
</reference>
<organism evidence="4 5">
    <name type="scientific">Candidatus Eisenbergiella pullistercoris</name>
    <dbReference type="NCBI Taxonomy" id="2838555"/>
    <lineage>
        <taxon>Bacteria</taxon>
        <taxon>Bacillati</taxon>
        <taxon>Bacillota</taxon>
        <taxon>Clostridia</taxon>
        <taxon>Lachnospirales</taxon>
        <taxon>Lachnospiraceae</taxon>
        <taxon>Eisenbergiella</taxon>
    </lineage>
</organism>
<evidence type="ECO:0000256" key="2">
    <source>
        <dbReference type="SAM" id="Phobius"/>
    </source>
</evidence>
<feature type="domain" description="Cell envelope-related transcriptional attenuator" evidence="3">
    <location>
        <begin position="131"/>
        <end position="289"/>
    </location>
</feature>
<dbReference type="InterPro" id="IPR050922">
    <property type="entry name" value="LytR/CpsA/Psr_CW_biosynth"/>
</dbReference>
<keyword evidence="2" id="KW-0812">Transmembrane</keyword>
<sequence length="380" mass="42524">MQTEDRGKKHRKKRRRRRTGKGGRILFRAGIAALILAGVLILAAGTLTAGYFWMEARGRASFEEKQEALPLEMEEAAVSENDAGTVLGDGMLRYNGKIYSYKKNCLTFLCMGIDKKGEMEASEDLLKGGQADAVFLAVLDPDEKKISVIGINRDTMTDISVYDENGLYIGTQTAQIALQHGYGDGMEISCERMMEAVSHLFYGIPIHGYCSLNMEVITLINDAVGGVTVTVPEDLEVRGTLKWEKGQQVHLTGEDAYTFVQYRDTRLAQSAEGRLARQKQYLQAFITQARAAMREDMTLPLTLYEMVSPYMVTDISAEEAVYLATQALSYRFDAGDIHTLEGEVVMGEKFEEFYQDDTALYELILQVFYEESEDKTGTDQ</sequence>
<dbReference type="Pfam" id="PF03816">
    <property type="entry name" value="LytR_cpsA_psr"/>
    <property type="match status" value="1"/>
</dbReference>
<keyword evidence="2" id="KW-1133">Transmembrane helix</keyword>
<protein>
    <submittedName>
        <fullName evidence="4">LCP family protein</fullName>
    </submittedName>
</protein>
<gene>
    <name evidence="4" type="ORF">H9831_12750</name>
</gene>
<dbReference type="NCBIfam" id="TIGR00350">
    <property type="entry name" value="lytR_cpsA_psr"/>
    <property type="match status" value="1"/>
</dbReference>
<dbReference type="EMBL" id="DXDD01000156">
    <property type="protein sequence ID" value="HIY61526.1"/>
    <property type="molecule type" value="Genomic_DNA"/>
</dbReference>
<dbReference type="InterPro" id="IPR004474">
    <property type="entry name" value="LytR_CpsA_psr"/>
</dbReference>
<dbReference type="Gene3D" id="3.40.630.190">
    <property type="entry name" value="LCP protein"/>
    <property type="match status" value="1"/>
</dbReference>
<comment type="caution">
    <text evidence="4">The sequence shown here is derived from an EMBL/GenBank/DDBJ whole genome shotgun (WGS) entry which is preliminary data.</text>
</comment>
<dbReference type="AlphaFoldDB" id="A0A9D2C8H1"/>
<evidence type="ECO:0000313" key="4">
    <source>
        <dbReference type="EMBL" id="HIY61526.1"/>
    </source>
</evidence>
<proteinExistence type="inferred from homology"/>
<dbReference type="Proteomes" id="UP000824007">
    <property type="component" value="Unassembled WGS sequence"/>
</dbReference>
<evidence type="ECO:0000313" key="5">
    <source>
        <dbReference type="Proteomes" id="UP000824007"/>
    </source>
</evidence>
<dbReference type="PANTHER" id="PTHR33392:SF6">
    <property type="entry name" value="POLYISOPRENYL-TEICHOIC ACID--PEPTIDOGLYCAN TEICHOIC ACID TRANSFERASE TAGU"/>
    <property type="match status" value="1"/>
</dbReference>
<keyword evidence="2" id="KW-0472">Membrane</keyword>
<dbReference type="PANTHER" id="PTHR33392">
    <property type="entry name" value="POLYISOPRENYL-TEICHOIC ACID--PEPTIDOGLYCAN TEICHOIC ACID TRANSFERASE TAGU"/>
    <property type="match status" value="1"/>
</dbReference>
<name>A0A9D2C8H1_9FIRM</name>
<feature type="transmembrane region" description="Helical" evidence="2">
    <location>
        <begin position="25"/>
        <end position="54"/>
    </location>
</feature>
<comment type="similarity">
    <text evidence="1">Belongs to the LytR/CpsA/Psr (LCP) family.</text>
</comment>